<dbReference type="RefSeq" id="WP_104070158.1">
    <property type="nucleotide sequence ID" value="NZ_PRDS01000003.1"/>
</dbReference>
<gene>
    <name evidence="1" type="ORF">LV82_01346</name>
</gene>
<sequence length="112" mass="12227">MNAPVLNRRLVLEEAQRVADGAGGYGTVWAGLGVLWGEIRPGGGSEREGEGVTLSRARYRIVVRAAPPGAPSRPRPDQRLREGARVFRITAVTELDRHARYLVCHAEEEVVA</sequence>
<organism evidence="1 2">
    <name type="scientific">Albidovulum inexpectatum</name>
    <dbReference type="NCBI Taxonomy" id="196587"/>
    <lineage>
        <taxon>Bacteria</taxon>
        <taxon>Pseudomonadati</taxon>
        <taxon>Pseudomonadota</taxon>
        <taxon>Alphaproteobacteria</taxon>
        <taxon>Rhodobacterales</taxon>
        <taxon>Paracoccaceae</taxon>
        <taxon>Albidovulum</taxon>
    </lineage>
</organism>
<dbReference type="AlphaFoldDB" id="A0A2S5JIP3"/>
<dbReference type="EMBL" id="PRDS01000003">
    <property type="protein sequence ID" value="PPB81300.1"/>
    <property type="molecule type" value="Genomic_DNA"/>
</dbReference>
<comment type="caution">
    <text evidence="1">The sequence shown here is derived from an EMBL/GenBank/DDBJ whole genome shotgun (WGS) entry which is preliminary data.</text>
</comment>
<evidence type="ECO:0000313" key="2">
    <source>
        <dbReference type="Proteomes" id="UP000239736"/>
    </source>
</evidence>
<evidence type="ECO:0000313" key="1">
    <source>
        <dbReference type="EMBL" id="PPB81300.1"/>
    </source>
</evidence>
<protein>
    <submittedName>
        <fullName evidence="1">Head-tail adaptor</fullName>
    </submittedName>
</protein>
<keyword evidence="2" id="KW-1185">Reference proteome</keyword>
<dbReference type="Proteomes" id="UP000239736">
    <property type="component" value="Unassembled WGS sequence"/>
</dbReference>
<dbReference type="OrthoDB" id="7570189at2"/>
<reference evidence="1 2" key="1">
    <citation type="submission" date="2018-01" db="EMBL/GenBank/DDBJ databases">
        <title>Genomic Encyclopedia of Archaeal and Bacterial Type Strains, Phase II (KMG-II): from individual species to whole genera.</title>
        <authorList>
            <person name="Goeker M."/>
        </authorList>
    </citation>
    <scope>NUCLEOTIDE SEQUENCE [LARGE SCALE GENOMIC DNA]</scope>
    <source>
        <strain evidence="1 2">DSM 12048</strain>
    </source>
</reference>
<proteinExistence type="predicted"/>
<dbReference type="InterPro" id="IPR038666">
    <property type="entry name" value="SSP1_head-tail_sf"/>
</dbReference>
<dbReference type="InterPro" id="IPR008767">
    <property type="entry name" value="Phage_SPP1_head-tail_adaptor"/>
</dbReference>
<accession>A0A2S5JIP3</accession>
<dbReference type="Pfam" id="PF05521">
    <property type="entry name" value="Phage_HCP"/>
    <property type="match status" value="1"/>
</dbReference>
<name>A0A2S5JIP3_9RHOB</name>
<dbReference type="Gene3D" id="2.40.10.270">
    <property type="entry name" value="Bacteriophage SPP1 head-tail adaptor protein"/>
    <property type="match status" value="1"/>
</dbReference>